<proteinExistence type="predicted"/>
<sequence>MPTCWDLWSGFLRETKKVARVYRRVSRTNSEEVKCGDTSQLCHNNCQLSFLDGSKRCEAVAGDAIVPLDQLVVCGRQLSDHLRHRRCRLVLESIDARQRQARIDGTFCERASDATGKAHISIMPLHTRWREGKVFSLCSPHNRRQE</sequence>
<accession>A0A2T7P263</accession>
<reference evidence="1 2" key="1">
    <citation type="submission" date="2018-04" db="EMBL/GenBank/DDBJ databases">
        <title>The genome of golden apple snail Pomacea canaliculata provides insight into stress tolerance and invasive adaptation.</title>
        <authorList>
            <person name="Liu C."/>
            <person name="Liu B."/>
            <person name="Ren Y."/>
            <person name="Zhang Y."/>
            <person name="Wang H."/>
            <person name="Li S."/>
            <person name="Jiang F."/>
            <person name="Yin L."/>
            <person name="Zhang G."/>
            <person name="Qian W."/>
            <person name="Fan W."/>
        </authorList>
    </citation>
    <scope>NUCLEOTIDE SEQUENCE [LARGE SCALE GENOMIC DNA]</scope>
    <source>
        <strain evidence="1">SZHN2017</strain>
        <tissue evidence="1">Muscle</tissue>
    </source>
</reference>
<evidence type="ECO:0000313" key="2">
    <source>
        <dbReference type="Proteomes" id="UP000245119"/>
    </source>
</evidence>
<dbReference type="Proteomes" id="UP000245119">
    <property type="component" value="Linkage Group LG7"/>
</dbReference>
<evidence type="ECO:0000313" key="1">
    <source>
        <dbReference type="EMBL" id="PVD27500.1"/>
    </source>
</evidence>
<gene>
    <name evidence="1" type="ORF">C0Q70_12661</name>
</gene>
<comment type="caution">
    <text evidence="1">The sequence shown here is derived from an EMBL/GenBank/DDBJ whole genome shotgun (WGS) entry which is preliminary data.</text>
</comment>
<name>A0A2T7P263_POMCA</name>
<dbReference type="AlphaFoldDB" id="A0A2T7P263"/>
<organism evidence="1 2">
    <name type="scientific">Pomacea canaliculata</name>
    <name type="common">Golden apple snail</name>
    <dbReference type="NCBI Taxonomy" id="400727"/>
    <lineage>
        <taxon>Eukaryota</taxon>
        <taxon>Metazoa</taxon>
        <taxon>Spiralia</taxon>
        <taxon>Lophotrochozoa</taxon>
        <taxon>Mollusca</taxon>
        <taxon>Gastropoda</taxon>
        <taxon>Caenogastropoda</taxon>
        <taxon>Architaenioglossa</taxon>
        <taxon>Ampullarioidea</taxon>
        <taxon>Ampullariidae</taxon>
        <taxon>Pomacea</taxon>
    </lineage>
</organism>
<dbReference type="EMBL" id="PZQS01000007">
    <property type="protein sequence ID" value="PVD27500.1"/>
    <property type="molecule type" value="Genomic_DNA"/>
</dbReference>
<protein>
    <submittedName>
        <fullName evidence="1">Uncharacterized protein</fullName>
    </submittedName>
</protein>
<keyword evidence="2" id="KW-1185">Reference proteome</keyword>